<evidence type="ECO:0000256" key="2">
    <source>
        <dbReference type="ARBA" id="ARBA00023134"/>
    </source>
</evidence>
<feature type="binding site" evidence="4">
    <location>
        <position position="31"/>
    </location>
    <ligand>
        <name>Mg(2+)</name>
        <dbReference type="ChEBI" id="CHEBI:18420"/>
    </ligand>
</feature>
<dbReference type="GO" id="GO:0005525">
    <property type="term" value="F:GTP binding"/>
    <property type="evidence" value="ECO:0007669"/>
    <property type="project" value="UniProtKB-KW"/>
</dbReference>
<dbReference type="FunFam" id="3.40.50.300:FF:001120">
    <property type="entry name" value="ADP-ribosylation factor family"/>
    <property type="match status" value="1"/>
</dbReference>
<dbReference type="SMART" id="SM00173">
    <property type="entry name" value="RAS"/>
    <property type="match status" value="1"/>
</dbReference>
<dbReference type="SMART" id="SM00178">
    <property type="entry name" value="SAR"/>
    <property type="match status" value="1"/>
</dbReference>
<keyword evidence="2 3" id="KW-0342">GTP-binding</keyword>
<dbReference type="InterPro" id="IPR005225">
    <property type="entry name" value="Small_GTP-bd"/>
</dbReference>
<dbReference type="NCBIfam" id="TIGR00231">
    <property type="entry name" value="small_GTP"/>
    <property type="match status" value="1"/>
</dbReference>
<feature type="binding site" evidence="3">
    <location>
        <begin position="127"/>
        <end position="130"/>
    </location>
    <ligand>
        <name>GTP</name>
        <dbReference type="ChEBI" id="CHEBI:37565"/>
    </ligand>
</feature>
<dbReference type="PROSITE" id="PS51419">
    <property type="entry name" value="RAB"/>
    <property type="match status" value="1"/>
</dbReference>
<feature type="binding site" evidence="3">
    <location>
        <position position="71"/>
    </location>
    <ligand>
        <name>GTP</name>
        <dbReference type="ChEBI" id="CHEBI:37565"/>
    </ligand>
</feature>
<dbReference type="InterPro" id="IPR044154">
    <property type="entry name" value="Arl8a/8b"/>
</dbReference>
<organism evidence="5 6">
    <name type="scientific">Paramecium primaurelia</name>
    <dbReference type="NCBI Taxonomy" id="5886"/>
    <lineage>
        <taxon>Eukaryota</taxon>
        <taxon>Sar</taxon>
        <taxon>Alveolata</taxon>
        <taxon>Ciliophora</taxon>
        <taxon>Intramacronucleata</taxon>
        <taxon>Oligohymenophorea</taxon>
        <taxon>Peniculida</taxon>
        <taxon>Parameciidae</taxon>
        <taxon>Paramecium</taxon>
    </lineage>
</organism>
<keyword evidence="4" id="KW-0479">Metal-binding</keyword>
<feature type="binding site" evidence="3">
    <location>
        <begin position="24"/>
        <end position="31"/>
    </location>
    <ligand>
        <name>GTP</name>
        <dbReference type="ChEBI" id="CHEBI:37565"/>
    </ligand>
</feature>
<sequence length="182" mass="20939">MLQKFVSWFRELFFGKELEIALVGLQNAGKTTLVNTMATGKFEEDTIPTIGFNFRSVKKGKVQMKMWDVGGQARFREQWEKYCRSADVIIFVVDAQDQGNLDIARQQLNQLISWPSLEGIPLLVLGNKYDLQGCITEQELIIQMNLNSIKDRLVACYSISAKKNTNIDEMLKWLSKIQRKNK</sequence>
<dbReference type="AlphaFoldDB" id="A0A8S1NXQ1"/>
<keyword evidence="4" id="KW-0460">Magnesium</keyword>
<reference evidence="5" key="1">
    <citation type="submission" date="2021-01" db="EMBL/GenBank/DDBJ databases">
        <authorList>
            <consortium name="Genoscope - CEA"/>
            <person name="William W."/>
        </authorList>
    </citation>
    <scope>NUCLEOTIDE SEQUENCE</scope>
</reference>
<dbReference type="PANTHER" id="PTHR45732">
    <property type="entry name" value="ADP-RIBOSYLATION FACTOR-LIKE PROTEIN 8"/>
    <property type="match status" value="1"/>
</dbReference>
<evidence type="ECO:0000256" key="4">
    <source>
        <dbReference type="PIRSR" id="PIRSR606689-2"/>
    </source>
</evidence>
<keyword evidence="1 3" id="KW-0547">Nucleotide-binding</keyword>
<feature type="binding site" evidence="4">
    <location>
        <position position="49"/>
    </location>
    <ligand>
        <name>Mg(2+)</name>
        <dbReference type="ChEBI" id="CHEBI:18420"/>
    </ligand>
</feature>
<dbReference type="GO" id="GO:0046872">
    <property type="term" value="F:metal ion binding"/>
    <property type="evidence" value="ECO:0007669"/>
    <property type="project" value="UniProtKB-KW"/>
</dbReference>
<dbReference type="OMA" id="FRNMWER"/>
<dbReference type="GO" id="GO:0015031">
    <property type="term" value="P:protein transport"/>
    <property type="evidence" value="ECO:0007669"/>
    <property type="project" value="InterPro"/>
</dbReference>
<keyword evidence="6" id="KW-1185">Reference proteome</keyword>
<dbReference type="GO" id="GO:0003924">
    <property type="term" value="F:GTPase activity"/>
    <property type="evidence" value="ECO:0007669"/>
    <property type="project" value="InterPro"/>
</dbReference>
<dbReference type="PANTHER" id="PTHR45732:SF7">
    <property type="entry name" value="ADP-RIBOSYLATION FACTOR-LIKE PROTEIN 8"/>
    <property type="match status" value="1"/>
</dbReference>
<dbReference type="CDD" id="cd04159">
    <property type="entry name" value="Arl10_like"/>
    <property type="match status" value="1"/>
</dbReference>
<protein>
    <submittedName>
        <fullName evidence="5">Uncharacterized protein</fullName>
    </submittedName>
</protein>
<evidence type="ECO:0000256" key="1">
    <source>
        <dbReference type="ARBA" id="ARBA00022741"/>
    </source>
</evidence>
<dbReference type="Proteomes" id="UP000688137">
    <property type="component" value="Unassembled WGS sequence"/>
</dbReference>
<comment type="caution">
    <text evidence="5">The sequence shown here is derived from an EMBL/GenBank/DDBJ whole genome shotgun (WGS) entry which is preliminary data.</text>
</comment>
<dbReference type="SMART" id="SM00177">
    <property type="entry name" value="ARF"/>
    <property type="match status" value="1"/>
</dbReference>
<accession>A0A8S1NXQ1</accession>
<dbReference type="SMART" id="SM00175">
    <property type="entry name" value="RAB"/>
    <property type="match status" value="1"/>
</dbReference>
<evidence type="ECO:0000313" key="5">
    <source>
        <dbReference type="EMBL" id="CAD8095121.1"/>
    </source>
</evidence>
<gene>
    <name evidence="5" type="ORF">PPRIM_AZ9-3.1.T0980013</name>
</gene>
<proteinExistence type="predicted"/>
<dbReference type="EMBL" id="CAJJDM010000101">
    <property type="protein sequence ID" value="CAD8095121.1"/>
    <property type="molecule type" value="Genomic_DNA"/>
</dbReference>
<dbReference type="Pfam" id="PF00025">
    <property type="entry name" value="Arf"/>
    <property type="match status" value="1"/>
</dbReference>
<dbReference type="PROSITE" id="PS51417">
    <property type="entry name" value="ARF"/>
    <property type="match status" value="1"/>
</dbReference>
<evidence type="ECO:0000313" key="6">
    <source>
        <dbReference type="Proteomes" id="UP000688137"/>
    </source>
</evidence>
<name>A0A8S1NXQ1_PARPR</name>
<dbReference type="InterPro" id="IPR006689">
    <property type="entry name" value="Small_GTPase_ARF/SAR"/>
</dbReference>
<evidence type="ECO:0000256" key="3">
    <source>
        <dbReference type="PIRSR" id="PIRSR606689-1"/>
    </source>
</evidence>